<dbReference type="AlphaFoldDB" id="A0A2T3ZFC9"/>
<feature type="transmembrane region" description="Helical" evidence="1">
    <location>
        <begin position="145"/>
        <end position="170"/>
    </location>
</feature>
<keyword evidence="3" id="KW-1185">Reference proteome</keyword>
<keyword evidence="1" id="KW-0812">Transmembrane</keyword>
<evidence type="ECO:0000313" key="3">
    <source>
        <dbReference type="Proteomes" id="UP000240493"/>
    </source>
</evidence>
<reference evidence="2 3" key="1">
    <citation type="submission" date="2016-07" db="EMBL/GenBank/DDBJ databases">
        <title>Multiple horizontal gene transfer events from other fungi enriched the ability of initially mycotrophic Trichoderma (Ascomycota) to feed on dead plant biomass.</title>
        <authorList>
            <consortium name="DOE Joint Genome Institute"/>
            <person name="Aerts A."/>
            <person name="Atanasova L."/>
            <person name="Chenthamara K."/>
            <person name="Zhang J."/>
            <person name="Grujic M."/>
            <person name="Henrissat B."/>
            <person name="Kuo A."/>
            <person name="Salamov A."/>
            <person name="Lipzen A."/>
            <person name="Labutti K."/>
            <person name="Barry K."/>
            <person name="Miao Y."/>
            <person name="Rahimi M.J."/>
            <person name="Shen Q."/>
            <person name="Grigoriev I.V."/>
            <person name="Kubicek C.P."/>
            <person name="Druzhinina I.S."/>
        </authorList>
    </citation>
    <scope>NUCLEOTIDE SEQUENCE [LARGE SCALE GENOMIC DNA]</scope>
    <source>
        <strain evidence="2 3">CBS 433.97</strain>
    </source>
</reference>
<evidence type="ECO:0000256" key="1">
    <source>
        <dbReference type="SAM" id="Phobius"/>
    </source>
</evidence>
<keyword evidence="1" id="KW-1133">Transmembrane helix</keyword>
<feature type="transmembrane region" description="Helical" evidence="1">
    <location>
        <begin position="48"/>
        <end position="69"/>
    </location>
</feature>
<dbReference type="EMBL" id="KZ679259">
    <property type="protein sequence ID" value="PTB43500.1"/>
    <property type="molecule type" value="Genomic_DNA"/>
</dbReference>
<gene>
    <name evidence="2" type="ORF">M441DRAFT_135714</name>
</gene>
<name>A0A2T3ZFC9_TRIA4</name>
<organism evidence="2 3">
    <name type="scientific">Trichoderma asperellum (strain ATCC 204424 / CBS 433.97 / NBRC 101777)</name>
    <dbReference type="NCBI Taxonomy" id="1042311"/>
    <lineage>
        <taxon>Eukaryota</taxon>
        <taxon>Fungi</taxon>
        <taxon>Dikarya</taxon>
        <taxon>Ascomycota</taxon>
        <taxon>Pezizomycotina</taxon>
        <taxon>Sordariomycetes</taxon>
        <taxon>Hypocreomycetidae</taxon>
        <taxon>Hypocreales</taxon>
        <taxon>Hypocreaceae</taxon>
        <taxon>Trichoderma</taxon>
    </lineage>
</organism>
<dbReference type="OrthoDB" id="4896879at2759"/>
<feature type="transmembrane region" description="Helical" evidence="1">
    <location>
        <begin position="12"/>
        <end position="36"/>
    </location>
</feature>
<keyword evidence="1" id="KW-0472">Membrane</keyword>
<feature type="transmembrane region" description="Helical" evidence="1">
    <location>
        <begin position="81"/>
        <end position="109"/>
    </location>
</feature>
<evidence type="ECO:0000313" key="2">
    <source>
        <dbReference type="EMBL" id="PTB43500.1"/>
    </source>
</evidence>
<sequence>MCLLDPRPWKLPVPFVGMITRSFIGLIMLANVNTIYERLEILGLSSVYIFMFNICVLATILLLISMFCAQRLRNYFFNPDVKIMCFSFATLWSVVFIFNTGIIMSGFVYCLAPDFQREGEMKYCHFFGNRAMAQIPDWKGAAWPVYYWTSVALTLIMACWQMISWFSWYLTIRKMLQRRVDSTANGA</sequence>
<proteinExistence type="predicted"/>
<accession>A0A2T3ZFC9</accession>
<dbReference type="Proteomes" id="UP000240493">
    <property type="component" value="Unassembled WGS sequence"/>
</dbReference>
<protein>
    <submittedName>
        <fullName evidence="2">Uncharacterized protein</fullName>
    </submittedName>
</protein>